<dbReference type="InterPro" id="IPR052646">
    <property type="entry name" value="Peroxisomal_PEX28-32"/>
</dbReference>
<feature type="compositionally biased region" description="Low complexity" evidence="5">
    <location>
        <begin position="434"/>
        <end position="465"/>
    </location>
</feature>
<accession>A0AAD5TTH7</accession>
<evidence type="ECO:0000256" key="6">
    <source>
        <dbReference type="SAM" id="Phobius"/>
    </source>
</evidence>
<evidence type="ECO:0000313" key="8">
    <source>
        <dbReference type="EMBL" id="KAJ3184258.1"/>
    </source>
</evidence>
<feature type="compositionally biased region" description="Pro residues" evidence="5">
    <location>
        <begin position="44"/>
        <end position="53"/>
    </location>
</feature>
<evidence type="ECO:0000256" key="1">
    <source>
        <dbReference type="ARBA" id="ARBA00004127"/>
    </source>
</evidence>
<feature type="compositionally biased region" description="Basic and acidic residues" evidence="5">
    <location>
        <begin position="468"/>
        <end position="480"/>
    </location>
</feature>
<dbReference type="Proteomes" id="UP001212152">
    <property type="component" value="Unassembled WGS sequence"/>
</dbReference>
<feature type="compositionally biased region" description="Basic and acidic residues" evidence="5">
    <location>
        <begin position="1077"/>
        <end position="1096"/>
    </location>
</feature>
<comment type="caution">
    <text evidence="8">The sequence shown here is derived from an EMBL/GenBank/DDBJ whole genome shotgun (WGS) entry which is preliminary data.</text>
</comment>
<dbReference type="Pfam" id="PF06398">
    <property type="entry name" value="Pex24p"/>
    <property type="match status" value="2"/>
</dbReference>
<comment type="subcellular location">
    <subcellularLocation>
        <location evidence="1">Endomembrane system</location>
        <topology evidence="1">Multi-pass membrane protein</topology>
    </subcellularLocation>
</comment>
<reference evidence="8" key="1">
    <citation type="submission" date="2020-05" db="EMBL/GenBank/DDBJ databases">
        <title>Phylogenomic resolution of chytrid fungi.</title>
        <authorList>
            <person name="Stajich J.E."/>
            <person name="Amses K."/>
            <person name="Simmons R."/>
            <person name="Seto K."/>
            <person name="Myers J."/>
            <person name="Bonds A."/>
            <person name="Quandt C.A."/>
            <person name="Barry K."/>
            <person name="Liu P."/>
            <person name="Grigoriev I."/>
            <person name="Longcore J.E."/>
            <person name="James T.Y."/>
        </authorList>
    </citation>
    <scope>NUCLEOTIDE SEQUENCE</scope>
    <source>
        <strain evidence="8">JEL0379</strain>
    </source>
</reference>
<dbReference type="InterPro" id="IPR010482">
    <property type="entry name" value="TECPR1-like_DysF"/>
</dbReference>
<dbReference type="SMART" id="SM00694">
    <property type="entry name" value="DysFC"/>
    <property type="match status" value="1"/>
</dbReference>
<keyword evidence="3 6" id="KW-1133">Transmembrane helix</keyword>
<keyword evidence="2 6" id="KW-0812">Transmembrane</keyword>
<feature type="transmembrane region" description="Helical" evidence="6">
    <location>
        <begin position="117"/>
        <end position="133"/>
    </location>
</feature>
<evidence type="ECO:0000256" key="2">
    <source>
        <dbReference type="ARBA" id="ARBA00022692"/>
    </source>
</evidence>
<feature type="region of interest" description="Disordered" evidence="5">
    <location>
        <begin position="729"/>
        <end position="762"/>
    </location>
</feature>
<feature type="compositionally biased region" description="Low complexity" evidence="5">
    <location>
        <begin position="1103"/>
        <end position="1114"/>
    </location>
</feature>
<feature type="compositionally biased region" description="Low complexity" evidence="5">
    <location>
        <begin position="669"/>
        <end position="688"/>
    </location>
</feature>
<evidence type="ECO:0000256" key="4">
    <source>
        <dbReference type="ARBA" id="ARBA00023136"/>
    </source>
</evidence>
<evidence type="ECO:0000256" key="3">
    <source>
        <dbReference type="ARBA" id="ARBA00022989"/>
    </source>
</evidence>
<feature type="region of interest" description="Disordered" evidence="5">
    <location>
        <begin position="1"/>
        <end position="53"/>
    </location>
</feature>
<dbReference type="AlphaFoldDB" id="A0AAD5TTH7"/>
<evidence type="ECO:0000259" key="7">
    <source>
        <dbReference type="SMART" id="SM00694"/>
    </source>
</evidence>
<feature type="domain" description="Peroxin/Ferlin" evidence="7">
    <location>
        <begin position="883"/>
        <end position="916"/>
    </location>
</feature>
<keyword evidence="4 6" id="KW-0472">Membrane</keyword>
<evidence type="ECO:0000313" key="9">
    <source>
        <dbReference type="Proteomes" id="UP001212152"/>
    </source>
</evidence>
<evidence type="ECO:0000256" key="5">
    <source>
        <dbReference type="SAM" id="MobiDB-lite"/>
    </source>
</evidence>
<gene>
    <name evidence="8" type="primary">PEX30_1</name>
    <name evidence="8" type="ORF">HDU87_005105</name>
</gene>
<feature type="region of interest" description="Disordered" evidence="5">
    <location>
        <begin position="401"/>
        <end position="498"/>
    </location>
</feature>
<feature type="compositionally biased region" description="Polar residues" evidence="5">
    <location>
        <begin position="401"/>
        <end position="426"/>
    </location>
</feature>
<proteinExistence type="predicted"/>
<keyword evidence="9" id="KW-1185">Reference proteome</keyword>
<dbReference type="GO" id="GO:0012505">
    <property type="term" value="C:endomembrane system"/>
    <property type="evidence" value="ECO:0007669"/>
    <property type="project" value="UniProtKB-SubCell"/>
</dbReference>
<sequence>MSPPPLGTMASAMGTPPPSPRQLKGRPQQPSPPSSLASSSSSSPLPPPPRPRPVPIAHDITSLLLSLQGLFQRLSPYVSPALQSLAFVLTWQNKLLSAGVVASWCMLVLVGWDFTAFHLPFLAAIIGLGYAYAKRLGRGVSPPLVNPPPPSIPHLLHTLISATSSFHSAADRLDSLVTLVTFTRKSETASLALFRAVIVLYAIVAATVFCVGLRTVVLLAGVVALCWGSDFAQVAKAVAFIQIHDLCKQIGTEIQWVDDDDDEDLVVATSRDVSSAEQDKADAVRRGSESAARQLMGVPPKSSGMRKRVAAATTPNADGTAAPVKRLVKVVPKGTAGAIAAKKPQAAAAAAITIVPPVRKSSSDGGPAMLAMSQAAAATAIAAAAAAAPVTVSTDDLATNNGVAQTSSPTELASESAATQSDSSAKGEQEAPSTDATGAAAGTEAAGPISTSTQRRASATSSASSPEPQDRLKSRLEHVVRSTSRGTPSPTAVPESIPEAQDSAAVTDRASAVATAAVPSVPDESNVSVDKHPDWALPPGDGEDEITDDFHRALTGESSAAAVSSKLPLEQVNDDDHELDTLQAIETDYMNVELDQATDAFHQQMMREEEEEDANTLDENHFLRRRRSCDSDLTIDALANFSDPRRSSYTATTQNFIGLPGGSRKSRALSNTSQSTLSTLSSDTGSSTQESAAGMAITGRFRSVSDLDAKMGRFYSITDPIPQQRALSNLSTSSLTASSSASPSPLSPTPSVTGSSSRSSIRGANRRPLNVVLSFDTYENQRWWVGVGWVPHLLPTERGAWTDHAGRKDLPKSSFDLPEFRREQLEKINQDGSGGVDGNRPGSLPIPELPVDMASHRYAWDWDGPWHIDMLGSAASGSTDDDGWEYGDNFWSGWKKRKTLKRVVRRRRWVRLARLYEVGRKRSVTFGGSFVFDKETISGGGGDRGDHRAVFEAVTEEESQFRPSAAQLRQTFTPTWPEIDRDDMSSFNDEEYDLAQQQQARRESNPAEFDDFEDDGDGGGGGGSAHDEENVDDDDDGTRIEYPVDEEYNDVVGEDDFHHNNPQLHHRLPPPQQYDLFSHHDNDEHHHRPQPRRRDTGPPQFTSASSASAAAGSARQHRSYAEPRYYPEQ</sequence>
<feature type="region of interest" description="Disordered" evidence="5">
    <location>
        <begin position="956"/>
        <end position="1129"/>
    </location>
</feature>
<feature type="compositionally biased region" description="Acidic residues" evidence="5">
    <location>
        <begin position="1008"/>
        <end position="1017"/>
    </location>
</feature>
<organism evidence="8 9">
    <name type="scientific">Geranomyces variabilis</name>
    <dbReference type="NCBI Taxonomy" id="109894"/>
    <lineage>
        <taxon>Eukaryota</taxon>
        <taxon>Fungi</taxon>
        <taxon>Fungi incertae sedis</taxon>
        <taxon>Chytridiomycota</taxon>
        <taxon>Chytridiomycota incertae sedis</taxon>
        <taxon>Chytridiomycetes</taxon>
        <taxon>Spizellomycetales</taxon>
        <taxon>Powellomycetaceae</taxon>
        <taxon>Geranomyces</taxon>
    </lineage>
</organism>
<feature type="region of interest" description="Disordered" evidence="5">
    <location>
        <begin position="283"/>
        <end position="306"/>
    </location>
</feature>
<dbReference type="InterPro" id="IPR006614">
    <property type="entry name" value="Peroxin/Ferlin"/>
</dbReference>
<feature type="compositionally biased region" description="Polar residues" evidence="5">
    <location>
        <begin position="481"/>
        <end position="490"/>
    </location>
</feature>
<dbReference type="PANTHER" id="PTHR31679">
    <property type="entry name" value="PEROXISOMAL MEMBRANE PROTEIN PEX30-RELATED"/>
    <property type="match status" value="1"/>
</dbReference>
<feature type="compositionally biased region" description="Low complexity" evidence="5">
    <location>
        <begin position="34"/>
        <end position="43"/>
    </location>
</feature>
<feature type="transmembrane region" description="Helical" evidence="6">
    <location>
        <begin position="192"/>
        <end position="225"/>
    </location>
</feature>
<feature type="compositionally biased region" description="Acidic residues" evidence="5">
    <location>
        <begin position="1043"/>
        <end position="1054"/>
    </location>
</feature>
<feature type="region of interest" description="Disordered" evidence="5">
    <location>
        <begin position="652"/>
        <end position="694"/>
    </location>
</feature>
<dbReference type="GO" id="GO:0007031">
    <property type="term" value="P:peroxisome organization"/>
    <property type="evidence" value="ECO:0007669"/>
    <property type="project" value="TreeGrafter"/>
</dbReference>
<protein>
    <submittedName>
        <fullName evidence="8">Peroxisome- protein</fullName>
    </submittedName>
</protein>
<feature type="compositionally biased region" description="Basic and acidic residues" evidence="5">
    <location>
        <begin position="1119"/>
        <end position="1129"/>
    </location>
</feature>
<dbReference type="GO" id="GO:0005778">
    <property type="term" value="C:peroxisomal membrane"/>
    <property type="evidence" value="ECO:0007669"/>
    <property type="project" value="UniProtKB-ARBA"/>
</dbReference>
<dbReference type="EMBL" id="JADGJQ010000004">
    <property type="protein sequence ID" value="KAJ3184258.1"/>
    <property type="molecule type" value="Genomic_DNA"/>
</dbReference>
<dbReference type="PANTHER" id="PTHR31679:SF2">
    <property type="entry name" value="PEROXISOMAL MEMBRANE PROTEIN PEX30-RELATED"/>
    <property type="match status" value="1"/>
</dbReference>
<name>A0AAD5TTH7_9FUNG</name>